<dbReference type="HOGENOM" id="CLU_016922_10_1_11"/>
<comment type="catalytic activity">
    <reaction evidence="5">
        <text>N(2)-acetyl-L-ornithine + 2-oxoglutarate = N-acetyl-L-glutamate 5-semialdehyde + L-glutamate</text>
        <dbReference type="Rhea" id="RHEA:18049"/>
        <dbReference type="ChEBI" id="CHEBI:16810"/>
        <dbReference type="ChEBI" id="CHEBI:29123"/>
        <dbReference type="ChEBI" id="CHEBI:29985"/>
        <dbReference type="ChEBI" id="CHEBI:57805"/>
        <dbReference type="EC" id="2.6.1.11"/>
    </reaction>
</comment>
<feature type="binding site" evidence="5">
    <location>
        <position position="136"/>
    </location>
    <ligand>
        <name>N(2)-acetyl-L-ornithine</name>
        <dbReference type="ChEBI" id="CHEBI:57805"/>
    </ligand>
</feature>
<dbReference type="Gene3D" id="3.90.1150.10">
    <property type="entry name" value="Aspartate Aminotransferase, domain 1"/>
    <property type="match status" value="1"/>
</dbReference>
<dbReference type="GO" id="GO:0003992">
    <property type="term" value="F:N2-acetyl-L-ornithine:2-oxoglutarate 5-aminotransferase activity"/>
    <property type="evidence" value="ECO:0007669"/>
    <property type="project" value="UniProtKB-UniRule"/>
</dbReference>
<dbReference type="PROSITE" id="PS00600">
    <property type="entry name" value="AA_TRANSFER_CLASS_3"/>
    <property type="match status" value="1"/>
</dbReference>
<keyword evidence="1 5" id="KW-0032">Aminotransferase</keyword>
<dbReference type="OrthoDB" id="9801052at2"/>
<keyword evidence="4 5" id="KW-0663">Pyridoxal phosphate</keyword>
<dbReference type="GO" id="GO:0005737">
    <property type="term" value="C:cytoplasm"/>
    <property type="evidence" value="ECO:0007669"/>
    <property type="project" value="UniProtKB-SubCell"/>
</dbReference>
<dbReference type="PROSITE" id="PS50206">
    <property type="entry name" value="RHODANESE_3"/>
    <property type="match status" value="1"/>
</dbReference>
<dbReference type="InterPro" id="IPR015421">
    <property type="entry name" value="PyrdxlP-dep_Trfase_major"/>
</dbReference>
<dbReference type="FunFam" id="3.40.640.10:FF:000004">
    <property type="entry name" value="Acetylornithine aminotransferase"/>
    <property type="match status" value="1"/>
</dbReference>
<dbReference type="eggNOG" id="COG4992">
    <property type="taxonomic scope" value="Bacteria"/>
</dbReference>
<dbReference type="InterPro" id="IPR005814">
    <property type="entry name" value="Aminotrans_3"/>
</dbReference>
<dbReference type="NCBIfam" id="TIGR00707">
    <property type="entry name" value="argD"/>
    <property type="match status" value="1"/>
</dbReference>
<dbReference type="STRING" id="953739.SVEN_7068"/>
<evidence type="ECO:0000256" key="1">
    <source>
        <dbReference type="ARBA" id="ARBA00022576"/>
    </source>
</evidence>
<dbReference type="InterPro" id="IPR004636">
    <property type="entry name" value="AcOrn/SuccOrn_fam"/>
</dbReference>
<feature type="binding site" evidence="5">
    <location>
        <position position="277"/>
    </location>
    <ligand>
        <name>pyridoxal 5'-phosphate</name>
        <dbReference type="ChEBI" id="CHEBI:597326"/>
    </ligand>
</feature>
<dbReference type="NCBIfam" id="NF002325">
    <property type="entry name" value="PRK01278.1"/>
    <property type="match status" value="1"/>
</dbReference>
<evidence type="ECO:0000256" key="4">
    <source>
        <dbReference type="ARBA" id="ARBA00022898"/>
    </source>
</evidence>
<dbReference type="InterPro" id="IPR001763">
    <property type="entry name" value="Rhodanese-like_dom"/>
</dbReference>
<accession>F2RKJ8</accession>
<dbReference type="GO" id="GO:0042802">
    <property type="term" value="F:identical protein binding"/>
    <property type="evidence" value="ECO:0007669"/>
    <property type="project" value="TreeGrafter"/>
</dbReference>
<evidence type="ECO:0000259" key="6">
    <source>
        <dbReference type="PROSITE" id="PS50206"/>
    </source>
</evidence>
<dbReference type="EC" id="2.6.1.11" evidence="5"/>
<keyword evidence="2 5" id="KW-0028">Amino-acid biosynthesis</keyword>
<dbReference type="PANTHER" id="PTHR11986:SF79">
    <property type="entry name" value="ACETYLORNITHINE AMINOTRANSFERASE, MITOCHONDRIAL"/>
    <property type="match status" value="1"/>
</dbReference>
<feature type="binding site" evidence="5">
    <location>
        <begin position="107"/>
        <end position="108"/>
    </location>
    <ligand>
        <name>pyridoxal 5'-phosphate</name>
        <dbReference type="ChEBI" id="CHEBI:597326"/>
    </ligand>
</feature>
<proteinExistence type="inferred from homology"/>
<feature type="binding site" evidence="5">
    <location>
        <position position="276"/>
    </location>
    <ligand>
        <name>N(2)-acetyl-L-ornithine</name>
        <dbReference type="ChEBI" id="CHEBI:57805"/>
    </ligand>
</feature>
<dbReference type="InterPro" id="IPR015424">
    <property type="entry name" value="PyrdxlP-dep_Trfase"/>
</dbReference>
<dbReference type="InterPro" id="IPR015422">
    <property type="entry name" value="PyrdxlP-dep_Trfase_small"/>
</dbReference>
<dbReference type="EMBL" id="FR845719">
    <property type="protein sequence ID" value="CCA60354.1"/>
    <property type="molecule type" value="Genomic_DNA"/>
</dbReference>
<keyword evidence="8" id="KW-1185">Reference proteome</keyword>
<dbReference type="UniPathway" id="UPA00068">
    <property type="reaction ID" value="UER00109"/>
</dbReference>
<evidence type="ECO:0000313" key="7">
    <source>
        <dbReference type="EMBL" id="CCA60354.1"/>
    </source>
</evidence>
<dbReference type="GO" id="GO:0030170">
    <property type="term" value="F:pyridoxal phosphate binding"/>
    <property type="evidence" value="ECO:0007669"/>
    <property type="project" value="InterPro"/>
</dbReference>
<dbReference type="AlphaFoldDB" id="F2RKJ8"/>
<protein>
    <recommendedName>
        <fullName evidence="5">Acetylornithine aminotransferase</fullName>
        <shortName evidence="5">ACOAT</shortName>
        <ecNumber evidence="5">2.6.1.11</ecNumber>
    </recommendedName>
</protein>
<dbReference type="KEGG" id="sve:SVEN_7068"/>
<dbReference type="Pfam" id="PF00202">
    <property type="entry name" value="Aminotran_3"/>
    <property type="match status" value="1"/>
</dbReference>
<dbReference type="Gene3D" id="3.40.640.10">
    <property type="entry name" value="Type I PLP-dependent aspartate aminotransferase-like (Major domain)"/>
    <property type="match status" value="1"/>
</dbReference>
<feature type="binding site" evidence="5">
    <location>
        <position position="133"/>
    </location>
    <ligand>
        <name>pyridoxal 5'-phosphate</name>
        <dbReference type="ChEBI" id="CHEBI:597326"/>
    </ligand>
</feature>
<keyword evidence="5" id="KW-0055">Arginine biosynthesis</keyword>
<dbReference type="HAMAP" id="MF_01107">
    <property type="entry name" value="ArgD_aminotrans_3"/>
    <property type="match status" value="1"/>
</dbReference>
<evidence type="ECO:0000256" key="5">
    <source>
        <dbReference type="HAMAP-Rule" id="MF_01107"/>
    </source>
</evidence>
<dbReference type="InterPro" id="IPR049704">
    <property type="entry name" value="Aminotrans_3_PPA_site"/>
</dbReference>
<dbReference type="PIRSF" id="PIRSF000521">
    <property type="entry name" value="Transaminase_4ab_Lys_Orn"/>
    <property type="match status" value="1"/>
</dbReference>
<keyword evidence="3 5" id="KW-0808">Transferase</keyword>
<evidence type="ECO:0000256" key="3">
    <source>
        <dbReference type="ARBA" id="ARBA00022679"/>
    </source>
</evidence>
<evidence type="ECO:0000313" key="8">
    <source>
        <dbReference type="Proteomes" id="UP000006854"/>
    </source>
</evidence>
<organism evidence="7 8">
    <name type="scientific">Streptomyces venezuelae (strain ATCC 10712 / CBS 650.69 / DSM 40230 / JCM 4526 / NBRC 13096 / PD 04745)</name>
    <dbReference type="NCBI Taxonomy" id="953739"/>
    <lineage>
        <taxon>Bacteria</taxon>
        <taxon>Bacillati</taxon>
        <taxon>Actinomycetota</taxon>
        <taxon>Actinomycetes</taxon>
        <taxon>Kitasatosporales</taxon>
        <taxon>Streptomycetaceae</taxon>
        <taxon>Streptomyces</taxon>
    </lineage>
</organism>
<comment type="pathway">
    <text evidence="5">Amino-acid biosynthesis; L-arginine biosynthesis; N(2)-acetyl-L-ornithine from L-glutamate: step 4/4.</text>
</comment>
<comment type="subunit">
    <text evidence="5">Homodimer.</text>
</comment>
<comment type="similarity">
    <text evidence="5">Belongs to the class-III pyridoxal-phosphate-dependent aminotransferase family. ArgD subfamily.</text>
</comment>
<dbReference type="Proteomes" id="UP000006854">
    <property type="component" value="Chromosome"/>
</dbReference>
<comment type="miscellaneous">
    <text evidence="5">May also have succinyldiaminopimelate aminotransferase activity, thus carrying out the corresponding step in lysine biosynthesis.</text>
</comment>
<sequence>MTAAAPLTNRWRAVMMDTYGTPPLALVRGEGCTVRDESGRVYTDFTGGIAVSTLGHAHPAVVAAVTDQIGRLGHVSNLFVAGPPVALAERLLGLFGRPGRVFFCNSGAEAAEAAFKAARRTGRGRVVAMEGGFHGRTMGALTLTGQPAKREPFLPLPGEVTHVPFGDAEALRAAVSDDTAAVFVEPVQGEAGVIPAPRGYLRAARAITRAAGSLLVLDEVQTGIGRTGHWFAHQAEDGVDPDVVTLAKGLGGGLPIGAAVAFGPAAELLGPGQHGSTFGGNPVACAAGAAVLDTIVAEGLLEHTARMGERLRSGVEALKHPLVAEVRGAGLLLGVVLTEPVTARVQAAAQEAGFLVTAAGPLTVRLAPALTVSEGEVGELLEALPAILDASRPG</sequence>
<dbReference type="PATRIC" id="fig|953739.5.peg.2284"/>
<dbReference type="SUPFAM" id="SSF53383">
    <property type="entry name" value="PLP-dependent transferases"/>
    <property type="match status" value="1"/>
</dbReference>
<dbReference type="GO" id="GO:0006526">
    <property type="term" value="P:L-arginine biosynthetic process"/>
    <property type="evidence" value="ECO:0007669"/>
    <property type="project" value="UniProtKB-UniRule"/>
</dbReference>
<comment type="subcellular location">
    <subcellularLocation>
        <location evidence="5">Cytoplasm</location>
    </subcellularLocation>
</comment>
<name>F2RKJ8_STRVP</name>
<comment type="cofactor">
    <cofactor evidence="5">
        <name>pyridoxal 5'-phosphate</name>
        <dbReference type="ChEBI" id="CHEBI:597326"/>
    </cofactor>
    <text evidence="5">Binds 1 pyridoxal phosphate per subunit.</text>
</comment>
<keyword evidence="5" id="KW-0963">Cytoplasm</keyword>
<dbReference type="PANTHER" id="PTHR11986">
    <property type="entry name" value="AMINOTRANSFERASE CLASS III"/>
    <property type="match status" value="1"/>
</dbReference>
<dbReference type="NCBIfam" id="NF002874">
    <property type="entry name" value="PRK03244.1"/>
    <property type="match status" value="1"/>
</dbReference>
<feature type="binding site" evidence="5">
    <location>
        <begin position="218"/>
        <end position="221"/>
    </location>
    <ligand>
        <name>pyridoxal 5'-phosphate</name>
        <dbReference type="ChEBI" id="CHEBI:597326"/>
    </ligand>
</feature>
<feature type="modified residue" description="N6-(pyridoxal phosphate)lysine" evidence="5">
    <location>
        <position position="248"/>
    </location>
</feature>
<dbReference type="CDD" id="cd00610">
    <property type="entry name" value="OAT_like"/>
    <property type="match status" value="1"/>
</dbReference>
<evidence type="ECO:0000256" key="2">
    <source>
        <dbReference type="ARBA" id="ARBA00022605"/>
    </source>
</evidence>
<reference evidence="7 8" key="1">
    <citation type="journal article" date="2011" name="BMC Genomics">
        <title>Genome-wide analysis of the role of GlnR in Streptomyces venezuelae provides new insights into global nitrogen regulation in actinomycetes.</title>
        <authorList>
            <person name="Pullan S.T."/>
            <person name="Bibb M.J."/>
            <person name="Merrick M."/>
        </authorList>
    </citation>
    <scope>NUCLEOTIDE SEQUENCE [LARGE SCALE GENOMIC DNA]</scope>
    <source>
        <strain evidence="8">ATCC 10712 / CBS 650.69 / DSM 40230 / JCM 4526 / NBRC 13096 / PD 04745</strain>
    </source>
</reference>
<feature type="domain" description="Rhodanese" evidence="6">
    <location>
        <begin position="101"/>
        <end position="145"/>
    </location>
</feature>
<dbReference type="RefSeq" id="WP_015038249.1">
    <property type="nucleotide sequence ID" value="NC_018750.1"/>
</dbReference>
<gene>
    <name evidence="5" type="primary">argD</name>
    <name evidence="7" type="ordered locus">SVEN_7068</name>
</gene>
<dbReference type="InterPro" id="IPR050103">
    <property type="entry name" value="Class-III_PLP-dep_AT"/>
</dbReference>